<gene>
    <name evidence="1" type="ORF">OBRU01_15564</name>
</gene>
<name>A0A0L7L5X2_OPEBR</name>
<sequence length="85" mass="9282">MDQLKDRIDKTSSPPSATVSNLAVNLASFTTFVMGALQLLQDQLQVISSEVDGMVMRSRRKILLLHGVPEVAKEDTAEVIVKTVV</sequence>
<reference evidence="1 2" key="1">
    <citation type="journal article" date="2015" name="Genome Biol. Evol.">
        <title>The genome of winter moth (Operophtera brumata) provides a genomic perspective on sexual dimorphism and phenology.</title>
        <authorList>
            <person name="Derks M.F."/>
            <person name="Smit S."/>
            <person name="Salis L."/>
            <person name="Schijlen E."/>
            <person name="Bossers A."/>
            <person name="Mateman C."/>
            <person name="Pijl A.S."/>
            <person name="de Ridder D."/>
            <person name="Groenen M.A."/>
            <person name="Visser M.E."/>
            <person name="Megens H.J."/>
        </authorList>
    </citation>
    <scope>NUCLEOTIDE SEQUENCE [LARGE SCALE GENOMIC DNA]</scope>
    <source>
        <strain evidence="1">WM2013NL</strain>
        <tissue evidence="1">Head and thorax</tissue>
    </source>
</reference>
<protein>
    <submittedName>
        <fullName evidence="1">Uncharacterized protein</fullName>
    </submittedName>
</protein>
<organism evidence="1 2">
    <name type="scientific">Operophtera brumata</name>
    <name type="common">Winter moth</name>
    <name type="synonym">Phalaena brumata</name>
    <dbReference type="NCBI Taxonomy" id="104452"/>
    <lineage>
        <taxon>Eukaryota</taxon>
        <taxon>Metazoa</taxon>
        <taxon>Ecdysozoa</taxon>
        <taxon>Arthropoda</taxon>
        <taxon>Hexapoda</taxon>
        <taxon>Insecta</taxon>
        <taxon>Pterygota</taxon>
        <taxon>Neoptera</taxon>
        <taxon>Endopterygota</taxon>
        <taxon>Lepidoptera</taxon>
        <taxon>Glossata</taxon>
        <taxon>Ditrysia</taxon>
        <taxon>Geometroidea</taxon>
        <taxon>Geometridae</taxon>
        <taxon>Larentiinae</taxon>
        <taxon>Operophtera</taxon>
    </lineage>
</organism>
<comment type="caution">
    <text evidence="1">The sequence shown here is derived from an EMBL/GenBank/DDBJ whole genome shotgun (WGS) entry which is preliminary data.</text>
</comment>
<keyword evidence="2" id="KW-1185">Reference proteome</keyword>
<dbReference type="Proteomes" id="UP000037510">
    <property type="component" value="Unassembled WGS sequence"/>
</dbReference>
<accession>A0A0L7L5X2</accession>
<evidence type="ECO:0000313" key="2">
    <source>
        <dbReference type="Proteomes" id="UP000037510"/>
    </source>
</evidence>
<evidence type="ECO:0000313" key="1">
    <source>
        <dbReference type="EMBL" id="KOB70711.1"/>
    </source>
</evidence>
<proteinExistence type="predicted"/>
<dbReference type="EMBL" id="JTDY01002796">
    <property type="protein sequence ID" value="KOB70711.1"/>
    <property type="molecule type" value="Genomic_DNA"/>
</dbReference>
<dbReference type="AlphaFoldDB" id="A0A0L7L5X2"/>